<protein>
    <submittedName>
        <fullName evidence="6">RRM domain-containing protein</fullName>
    </submittedName>
</protein>
<dbReference type="PANTHER" id="PTHR15836">
    <property type="entry name" value="PERIPHILIN 1"/>
    <property type="match status" value="1"/>
</dbReference>
<feature type="compositionally biased region" description="Polar residues" evidence="2">
    <location>
        <begin position="377"/>
        <end position="394"/>
    </location>
</feature>
<evidence type="ECO:0000313" key="6">
    <source>
        <dbReference type="WBParaSite" id="ASIM_0000045101-mRNA-1"/>
    </source>
</evidence>
<keyword evidence="5" id="KW-1185">Reference proteome</keyword>
<dbReference type="CDD" id="cd00590">
    <property type="entry name" value="RRM_SF"/>
    <property type="match status" value="1"/>
</dbReference>
<sequence>MNVYPTYHRTTRYERIDQEEVPESKHTLFVRGLPGHIKTDEVKEFFEDHVGPCSFDFVKTSPDQLKLFVAVRFETRDAAKECLHKYKDGEVLGYPVDLSWFRDIRRYMSYQQSQGGAVTRPVSAARGRGGFIRRGHYIRNSYDRSSRNDYRDDEYDRGSKRMRTISGDRRSDSRRSRSRSETSSRTVSPSADRSSHERSRSFDSRRGSVDSRDSRNAHSHSRSPSATPPSQSLRQRSSSPLNASPPTKRIVEIIEKGSTPPLPPSPPPPTSAATKRTHSNDHSSQQSNHSRSASPVVERKSRKSKKDKKKRKRRSPSSSSATEGGSYGGRSSGELSEGELRKKILKKREKALREENGEAIQKTVEKTETGKWEEKSPVQNQSRSDSSLLQNTTLKFGLESNEDIPKHVVRDSQPQLNTKKPNPTNASTRPVGNASVKDEYDDMLISPPPAPPRTSKPSESLVVDTLGMVKKINKDIVGKNAEAPKVGSVSSGSLANTDIDSLLGGGVKRSSAPQQQSTQVNSSSLNDDLKGTQQSNTIQSLRGQQQTTAKVSALSILDDTDDPVQSSSGLRLSTFTRQMNAETERDRKMASLPPEMLSKFVSKKKQFDAALKADCETFGFVVKTLIQKDPGLEVRLRAALADAVRDMEDSFTQKVDKLLDQLIMFASM</sequence>
<dbReference type="PROSITE" id="PS50102">
    <property type="entry name" value="RRM"/>
    <property type="match status" value="1"/>
</dbReference>
<dbReference type="Pfam" id="PF00076">
    <property type="entry name" value="RRM_1"/>
    <property type="match status" value="1"/>
</dbReference>
<dbReference type="OrthoDB" id="8933311at2759"/>
<dbReference type="Proteomes" id="UP000267096">
    <property type="component" value="Unassembled WGS sequence"/>
</dbReference>
<feature type="compositionally biased region" description="Pro residues" evidence="2">
    <location>
        <begin position="260"/>
        <end position="270"/>
    </location>
</feature>
<feature type="compositionally biased region" description="Polar residues" evidence="2">
    <location>
        <begin position="511"/>
        <end position="544"/>
    </location>
</feature>
<keyword evidence="1" id="KW-0694">RNA-binding</keyword>
<dbReference type="InterPro" id="IPR057603">
    <property type="entry name" value="Periphilin-1_C"/>
</dbReference>
<feature type="compositionally biased region" description="Polar residues" evidence="2">
    <location>
        <begin position="412"/>
        <end position="430"/>
    </location>
</feature>
<dbReference type="Pfam" id="PF25234">
    <property type="entry name" value="Periphilin_C"/>
    <property type="match status" value="1"/>
</dbReference>
<dbReference type="EMBL" id="UYRR01000192">
    <property type="protein sequence ID" value="VDK17625.1"/>
    <property type="molecule type" value="Genomic_DNA"/>
</dbReference>
<dbReference type="AlphaFoldDB" id="A0A0M3IYX2"/>
<feature type="compositionally biased region" description="Basic and acidic residues" evidence="2">
    <location>
        <begin position="193"/>
        <end position="216"/>
    </location>
</feature>
<dbReference type="GO" id="GO:0045892">
    <property type="term" value="P:negative regulation of DNA-templated transcription"/>
    <property type="evidence" value="ECO:0007669"/>
    <property type="project" value="InterPro"/>
</dbReference>
<dbReference type="InterPro" id="IPR000504">
    <property type="entry name" value="RRM_dom"/>
</dbReference>
<dbReference type="InterPro" id="IPR028851">
    <property type="entry name" value="Pphln1"/>
</dbReference>
<evidence type="ECO:0000256" key="1">
    <source>
        <dbReference type="PROSITE-ProRule" id="PRU00176"/>
    </source>
</evidence>
<feature type="domain" description="RRM" evidence="3">
    <location>
        <begin position="26"/>
        <end position="103"/>
    </location>
</feature>
<feature type="region of interest" description="Disordered" evidence="2">
    <location>
        <begin position="143"/>
        <end position="461"/>
    </location>
</feature>
<dbReference type="GO" id="GO:0097355">
    <property type="term" value="P:protein localization to heterochromatin"/>
    <property type="evidence" value="ECO:0007669"/>
    <property type="project" value="TreeGrafter"/>
</dbReference>
<evidence type="ECO:0000259" key="3">
    <source>
        <dbReference type="PROSITE" id="PS50102"/>
    </source>
</evidence>
<dbReference type="InterPro" id="IPR035979">
    <property type="entry name" value="RBD_domain_sf"/>
</dbReference>
<feature type="compositionally biased region" description="Low complexity" evidence="2">
    <location>
        <begin position="228"/>
        <end position="241"/>
    </location>
</feature>
<gene>
    <name evidence="4" type="ORF">ASIM_LOCUS355</name>
</gene>
<feature type="compositionally biased region" description="Basic and acidic residues" evidence="2">
    <location>
        <begin position="363"/>
        <end position="376"/>
    </location>
</feature>
<feature type="compositionally biased region" description="Basic and acidic residues" evidence="2">
    <location>
        <begin position="166"/>
        <end position="182"/>
    </location>
</feature>
<feature type="region of interest" description="Disordered" evidence="2">
    <location>
        <begin position="504"/>
        <end position="544"/>
    </location>
</feature>
<dbReference type="InterPro" id="IPR012677">
    <property type="entry name" value="Nucleotide-bd_a/b_plait_sf"/>
</dbReference>
<evidence type="ECO:0000256" key="2">
    <source>
        <dbReference type="SAM" id="MobiDB-lite"/>
    </source>
</evidence>
<dbReference type="SUPFAM" id="SSF54928">
    <property type="entry name" value="RNA-binding domain, RBD"/>
    <property type="match status" value="1"/>
</dbReference>
<dbReference type="SMART" id="SM00360">
    <property type="entry name" value="RRM"/>
    <property type="match status" value="1"/>
</dbReference>
<dbReference type="WBParaSite" id="ASIM_0000045101-mRNA-1">
    <property type="protein sequence ID" value="ASIM_0000045101-mRNA-1"/>
    <property type="gene ID" value="ASIM_0000045101"/>
</dbReference>
<dbReference type="GO" id="GO:0045814">
    <property type="term" value="P:negative regulation of gene expression, epigenetic"/>
    <property type="evidence" value="ECO:0007669"/>
    <property type="project" value="TreeGrafter"/>
</dbReference>
<dbReference type="Gene3D" id="3.30.70.330">
    <property type="match status" value="1"/>
</dbReference>
<dbReference type="PANTHER" id="PTHR15836:SF4">
    <property type="entry name" value="PERIPHILIN-1"/>
    <property type="match status" value="1"/>
</dbReference>
<dbReference type="GO" id="GO:0005654">
    <property type="term" value="C:nucleoplasm"/>
    <property type="evidence" value="ECO:0007669"/>
    <property type="project" value="TreeGrafter"/>
</dbReference>
<reference evidence="4 5" key="2">
    <citation type="submission" date="2018-11" db="EMBL/GenBank/DDBJ databases">
        <authorList>
            <consortium name="Pathogen Informatics"/>
        </authorList>
    </citation>
    <scope>NUCLEOTIDE SEQUENCE [LARGE SCALE GENOMIC DNA]</scope>
</reference>
<feature type="compositionally biased region" description="Basic residues" evidence="2">
    <location>
        <begin position="300"/>
        <end position="315"/>
    </location>
</feature>
<organism evidence="6">
    <name type="scientific">Anisakis simplex</name>
    <name type="common">Herring worm</name>
    <dbReference type="NCBI Taxonomy" id="6269"/>
    <lineage>
        <taxon>Eukaryota</taxon>
        <taxon>Metazoa</taxon>
        <taxon>Ecdysozoa</taxon>
        <taxon>Nematoda</taxon>
        <taxon>Chromadorea</taxon>
        <taxon>Rhabditida</taxon>
        <taxon>Spirurina</taxon>
        <taxon>Ascaridomorpha</taxon>
        <taxon>Ascaridoidea</taxon>
        <taxon>Anisakidae</taxon>
        <taxon>Anisakis</taxon>
        <taxon>Anisakis simplex complex</taxon>
    </lineage>
</organism>
<feature type="compositionally biased region" description="Low complexity" evidence="2">
    <location>
        <begin position="282"/>
        <end position="294"/>
    </location>
</feature>
<accession>A0A0M3IYX2</accession>
<feature type="compositionally biased region" description="Basic and acidic residues" evidence="2">
    <location>
        <begin position="143"/>
        <end position="159"/>
    </location>
</feature>
<dbReference type="GO" id="GO:0003723">
    <property type="term" value="F:RNA binding"/>
    <property type="evidence" value="ECO:0007669"/>
    <property type="project" value="UniProtKB-UniRule"/>
</dbReference>
<proteinExistence type="predicted"/>
<name>A0A0M3IYX2_ANISI</name>
<evidence type="ECO:0000313" key="5">
    <source>
        <dbReference type="Proteomes" id="UP000267096"/>
    </source>
</evidence>
<evidence type="ECO:0000313" key="4">
    <source>
        <dbReference type="EMBL" id="VDK17625.1"/>
    </source>
</evidence>
<reference evidence="6" key="1">
    <citation type="submission" date="2017-02" db="UniProtKB">
        <authorList>
            <consortium name="WormBaseParasite"/>
        </authorList>
    </citation>
    <scope>IDENTIFICATION</scope>
</reference>